<dbReference type="SUPFAM" id="SSF81321">
    <property type="entry name" value="Family A G protein-coupled receptor-like"/>
    <property type="match status" value="1"/>
</dbReference>
<dbReference type="Gene3D" id="1.20.1070.10">
    <property type="entry name" value="Rhodopsin 7-helix transmembrane proteins"/>
    <property type="match status" value="1"/>
</dbReference>
<feature type="transmembrane region" description="Helical" evidence="15">
    <location>
        <begin position="55"/>
        <end position="82"/>
    </location>
</feature>
<keyword evidence="14" id="KW-0844">Vision</keyword>
<dbReference type="FunFam" id="1.20.1070.10:FF:000044">
    <property type="entry name" value="Opsin, ultraviolet-sensitive"/>
    <property type="match status" value="1"/>
</dbReference>
<dbReference type="PRINTS" id="PR00577">
    <property type="entry name" value="OPSINRH3RH4"/>
</dbReference>
<keyword evidence="8 15" id="KW-0157">Chromophore</keyword>
<evidence type="ECO:0000256" key="11">
    <source>
        <dbReference type="ARBA" id="ARBA00023157"/>
    </source>
</evidence>
<evidence type="ECO:0000256" key="5">
    <source>
        <dbReference type="ARBA" id="ARBA00022692"/>
    </source>
</evidence>
<evidence type="ECO:0000256" key="15">
    <source>
        <dbReference type="RuleBase" id="RU004951"/>
    </source>
</evidence>
<dbReference type="InterPro" id="IPR050125">
    <property type="entry name" value="GPCR_opsins"/>
</dbReference>
<evidence type="ECO:0000256" key="6">
    <source>
        <dbReference type="ARBA" id="ARBA00022925"/>
    </source>
</evidence>
<evidence type="ECO:0000256" key="9">
    <source>
        <dbReference type="ARBA" id="ARBA00023040"/>
    </source>
</evidence>
<dbReference type="PRINTS" id="PR00237">
    <property type="entry name" value="GPCRRHODOPSN"/>
</dbReference>
<dbReference type="InterPro" id="IPR000276">
    <property type="entry name" value="GPCR_Rhodpsn"/>
</dbReference>
<dbReference type="GO" id="GO:0016020">
    <property type="term" value="C:membrane"/>
    <property type="evidence" value="ECO:0007669"/>
    <property type="project" value="UniProtKB-SubCell"/>
</dbReference>
<dbReference type="EMBL" id="JAWZYT010003987">
    <property type="protein sequence ID" value="KAK4295836.1"/>
    <property type="molecule type" value="Genomic_DNA"/>
</dbReference>
<dbReference type="InterPro" id="IPR017452">
    <property type="entry name" value="GPCR_Rhodpsn_7TM"/>
</dbReference>
<dbReference type="CDD" id="cd15079">
    <property type="entry name" value="7tmA_photoreceptors_insect"/>
    <property type="match status" value="1"/>
</dbReference>
<keyword evidence="3" id="KW-0597">Phosphoprotein</keyword>
<dbReference type="PRINTS" id="PR00238">
    <property type="entry name" value="OPSIN"/>
</dbReference>
<keyword evidence="11" id="KW-1015">Disulfide bond</keyword>
<comment type="caution">
    <text evidence="17">The sequence shown here is derived from an EMBL/GenBank/DDBJ whole genome shotgun (WGS) entry which is preliminary data.</text>
</comment>
<comment type="caution">
    <text evidence="15">Lacks conserved residue(s) required for the propagation of feature annotation.</text>
</comment>
<evidence type="ECO:0000256" key="4">
    <source>
        <dbReference type="ARBA" id="ARBA00022606"/>
    </source>
</evidence>
<keyword evidence="7 15" id="KW-1133">Transmembrane helix</keyword>
<name>A0AAE1TSG1_9EUCA</name>
<feature type="transmembrane region" description="Helical" evidence="15">
    <location>
        <begin position="222"/>
        <end position="242"/>
    </location>
</feature>
<accession>A0AAE1TSG1</accession>
<evidence type="ECO:0000313" key="17">
    <source>
        <dbReference type="EMBL" id="KAK4295836.1"/>
    </source>
</evidence>
<keyword evidence="2 15" id="KW-0600">Photoreceptor protein</keyword>
<evidence type="ECO:0000256" key="1">
    <source>
        <dbReference type="ARBA" id="ARBA00004141"/>
    </source>
</evidence>
<gene>
    <name evidence="17" type="ORF">Pmani_031628</name>
</gene>
<evidence type="ECO:0000256" key="13">
    <source>
        <dbReference type="ARBA" id="ARBA00023224"/>
    </source>
</evidence>
<reference evidence="17" key="1">
    <citation type="submission" date="2023-11" db="EMBL/GenBank/DDBJ databases">
        <title>Genome assemblies of two species of porcelain crab, Petrolisthes cinctipes and Petrolisthes manimaculis (Anomura: Porcellanidae).</title>
        <authorList>
            <person name="Angst P."/>
        </authorList>
    </citation>
    <scope>NUCLEOTIDE SEQUENCE</scope>
    <source>
        <strain evidence="17">PB745_02</strain>
        <tissue evidence="17">Gill</tissue>
    </source>
</reference>
<sequence length="377" mass="42393">MSFGTHNVSEALPYRGSGGVSFGYPEGFTLMDMVPEEVKPMIHSHWSKFPPVNPMWHYILALFFIILGIFSFFGNGMVMYLFTCKKSLRSPANMFVVNLAFSDFMMMASQFPMYVWNCFHGGYWSLGPFACQIHAFTGSIFGLCSLLTLAAIGYDRYCVIVKAFDGGHISSGKAFIIILLCWLYAGAVSIPPFFGWNAYIPEGILTSCSFDYISRDWSTRSFGIFLFVVCYCIPLLIITFVYSQIVNAIRSHEKALREQAKKMNVENLRSNVDANKQSAEIRIAKVAVSNVFLWLLTWTPYAAVVLMGLFGDQNKMTPLVSALPGLMCKTASVYNPMMFAISHPKFRLALQEVAPWFCIHEHKDDDSKSSKTEAEGK</sequence>
<dbReference type="Pfam" id="PF00001">
    <property type="entry name" value="7tm_1"/>
    <property type="match status" value="1"/>
</dbReference>
<proteinExistence type="inferred from homology"/>
<evidence type="ECO:0000256" key="8">
    <source>
        <dbReference type="ARBA" id="ARBA00022991"/>
    </source>
</evidence>
<comment type="similarity">
    <text evidence="15">Belongs to the G-protein coupled receptor 1 family. Opsin subfamily.</text>
</comment>
<feature type="domain" description="G-protein coupled receptors family 1 profile" evidence="16">
    <location>
        <begin position="74"/>
        <end position="339"/>
    </location>
</feature>
<evidence type="ECO:0000259" key="16">
    <source>
        <dbReference type="PROSITE" id="PS50262"/>
    </source>
</evidence>
<dbReference type="PANTHER" id="PTHR24240">
    <property type="entry name" value="OPSIN"/>
    <property type="match status" value="1"/>
</dbReference>
<keyword evidence="5 15" id="KW-0812">Transmembrane</keyword>
<evidence type="ECO:0000256" key="7">
    <source>
        <dbReference type="ARBA" id="ARBA00022989"/>
    </source>
</evidence>
<evidence type="ECO:0000256" key="14">
    <source>
        <dbReference type="ARBA" id="ARBA00023305"/>
    </source>
</evidence>
<dbReference type="GO" id="GO:0009881">
    <property type="term" value="F:photoreceptor activity"/>
    <property type="evidence" value="ECO:0007669"/>
    <property type="project" value="UniProtKB-KW"/>
</dbReference>
<keyword evidence="12 15" id="KW-0675">Receptor</keyword>
<dbReference type="GO" id="GO:0007602">
    <property type="term" value="P:phototransduction"/>
    <property type="evidence" value="ECO:0007669"/>
    <property type="project" value="UniProtKB-KW"/>
</dbReference>
<dbReference type="AlphaFoldDB" id="A0AAE1TSG1"/>
<comment type="subcellular location">
    <subcellularLocation>
        <location evidence="1 15">Membrane</location>
        <topology evidence="1 15">Multi-pass membrane protein</topology>
    </subcellularLocation>
</comment>
<evidence type="ECO:0000256" key="12">
    <source>
        <dbReference type="ARBA" id="ARBA00023170"/>
    </source>
</evidence>
<dbReference type="Proteomes" id="UP001292094">
    <property type="component" value="Unassembled WGS sequence"/>
</dbReference>
<keyword evidence="9 15" id="KW-0297">G-protein coupled receptor</keyword>
<feature type="transmembrane region" description="Helical" evidence="15">
    <location>
        <begin position="94"/>
        <end position="113"/>
    </location>
</feature>
<keyword evidence="6 15" id="KW-0681">Retinal protein</keyword>
<keyword evidence="18" id="KW-1185">Reference proteome</keyword>
<keyword evidence="13 15" id="KW-0807">Transducer</keyword>
<protein>
    <recommendedName>
        <fullName evidence="16">G-protein coupled receptors family 1 profile domain-containing protein</fullName>
    </recommendedName>
</protein>
<dbReference type="PROSITE" id="PS50262">
    <property type="entry name" value="G_PROTEIN_RECEP_F1_2"/>
    <property type="match status" value="1"/>
</dbReference>
<dbReference type="GO" id="GO:0004930">
    <property type="term" value="F:G protein-coupled receptor activity"/>
    <property type="evidence" value="ECO:0007669"/>
    <property type="project" value="UniProtKB-KW"/>
</dbReference>
<keyword evidence="10 15" id="KW-0472">Membrane</keyword>
<feature type="transmembrane region" description="Helical" evidence="15">
    <location>
        <begin position="174"/>
        <end position="194"/>
    </location>
</feature>
<dbReference type="PROSITE" id="PS00237">
    <property type="entry name" value="G_PROTEIN_RECEP_F1_1"/>
    <property type="match status" value="1"/>
</dbReference>
<evidence type="ECO:0000256" key="10">
    <source>
        <dbReference type="ARBA" id="ARBA00023136"/>
    </source>
</evidence>
<evidence type="ECO:0000256" key="2">
    <source>
        <dbReference type="ARBA" id="ARBA00022543"/>
    </source>
</evidence>
<feature type="transmembrane region" description="Helical" evidence="15">
    <location>
        <begin position="291"/>
        <end position="310"/>
    </location>
</feature>
<dbReference type="InterPro" id="IPR001760">
    <property type="entry name" value="Opsin"/>
</dbReference>
<dbReference type="GO" id="GO:0007601">
    <property type="term" value="P:visual perception"/>
    <property type="evidence" value="ECO:0007669"/>
    <property type="project" value="UniProtKB-KW"/>
</dbReference>
<organism evidence="17 18">
    <name type="scientific">Petrolisthes manimaculis</name>
    <dbReference type="NCBI Taxonomy" id="1843537"/>
    <lineage>
        <taxon>Eukaryota</taxon>
        <taxon>Metazoa</taxon>
        <taxon>Ecdysozoa</taxon>
        <taxon>Arthropoda</taxon>
        <taxon>Crustacea</taxon>
        <taxon>Multicrustacea</taxon>
        <taxon>Malacostraca</taxon>
        <taxon>Eumalacostraca</taxon>
        <taxon>Eucarida</taxon>
        <taxon>Decapoda</taxon>
        <taxon>Pleocyemata</taxon>
        <taxon>Anomura</taxon>
        <taxon>Galatheoidea</taxon>
        <taxon>Porcellanidae</taxon>
        <taxon>Petrolisthes</taxon>
    </lineage>
</organism>
<keyword evidence="4 15" id="KW-0716">Sensory transduction</keyword>
<feature type="transmembrane region" description="Helical" evidence="15">
    <location>
        <begin position="133"/>
        <end position="154"/>
    </location>
</feature>
<evidence type="ECO:0000256" key="3">
    <source>
        <dbReference type="ARBA" id="ARBA00022553"/>
    </source>
</evidence>
<evidence type="ECO:0000313" key="18">
    <source>
        <dbReference type="Proteomes" id="UP001292094"/>
    </source>
</evidence>